<organism evidence="8 9">
    <name type="scientific">Solanum tuberosum</name>
    <name type="common">Potato</name>
    <dbReference type="NCBI Taxonomy" id="4113"/>
    <lineage>
        <taxon>Eukaryota</taxon>
        <taxon>Viridiplantae</taxon>
        <taxon>Streptophyta</taxon>
        <taxon>Embryophyta</taxon>
        <taxon>Tracheophyta</taxon>
        <taxon>Spermatophyta</taxon>
        <taxon>Magnoliopsida</taxon>
        <taxon>eudicotyledons</taxon>
        <taxon>Gunneridae</taxon>
        <taxon>Pentapetalae</taxon>
        <taxon>asterids</taxon>
        <taxon>lamiids</taxon>
        <taxon>Solanales</taxon>
        <taxon>Solanaceae</taxon>
        <taxon>Solanoideae</taxon>
        <taxon>Solaneae</taxon>
        <taxon>Solanum</taxon>
    </lineage>
</organism>
<evidence type="ECO:0000256" key="5">
    <source>
        <dbReference type="SAM" id="MobiDB-lite"/>
    </source>
</evidence>
<dbReference type="Proteomes" id="UP000826656">
    <property type="component" value="Unassembled WGS sequence"/>
</dbReference>
<keyword evidence="2" id="KW-0548">Nucleotidyltransferase</keyword>
<dbReference type="PROSITE" id="PS00141">
    <property type="entry name" value="ASP_PROTEASE"/>
    <property type="match status" value="1"/>
</dbReference>
<feature type="domain" description="Reverse transcriptase" evidence="7">
    <location>
        <begin position="894"/>
        <end position="961"/>
    </location>
</feature>
<dbReference type="Gene3D" id="2.40.70.10">
    <property type="entry name" value="Acid Proteases"/>
    <property type="match status" value="1"/>
</dbReference>
<keyword evidence="4" id="KW-0255">Endonuclease</keyword>
<dbReference type="EMBL" id="JAIVGD010000019">
    <property type="protein sequence ID" value="KAH0750729.1"/>
    <property type="molecule type" value="Genomic_DNA"/>
</dbReference>
<name>A0ABQ7UNV9_SOLTU</name>
<accession>A0ABQ7UNV9</accession>
<reference evidence="8 9" key="1">
    <citation type="journal article" date="2021" name="bioRxiv">
        <title>Chromosome-scale and haplotype-resolved genome assembly of a tetraploid potato cultivar.</title>
        <authorList>
            <person name="Sun H."/>
            <person name="Jiao W.-B."/>
            <person name="Krause K."/>
            <person name="Campoy J.A."/>
            <person name="Goel M."/>
            <person name="Folz-Donahue K."/>
            <person name="Kukat C."/>
            <person name="Huettel B."/>
            <person name="Schneeberger K."/>
        </authorList>
    </citation>
    <scope>NUCLEOTIDE SEQUENCE [LARGE SCALE GENOMIC DNA]</scope>
    <source>
        <strain evidence="8">SolTubOtavaFocal</strain>
        <tissue evidence="8">Leaves</tissue>
    </source>
</reference>
<keyword evidence="6" id="KW-0472">Membrane</keyword>
<dbReference type="InterPro" id="IPR050951">
    <property type="entry name" value="Retrovirus_Pol_polyprotein"/>
</dbReference>
<keyword evidence="9" id="KW-1185">Reference proteome</keyword>
<evidence type="ECO:0000313" key="9">
    <source>
        <dbReference type="Proteomes" id="UP000826656"/>
    </source>
</evidence>
<dbReference type="CDD" id="cd00303">
    <property type="entry name" value="retropepsin_like"/>
    <property type="match status" value="1"/>
</dbReference>
<feature type="compositionally biased region" description="Low complexity" evidence="5">
    <location>
        <begin position="301"/>
        <end position="324"/>
    </location>
</feature>
<feature type="region of interest" description="Disordered" evidence="5">
    <location>
        <begin position="293"/>
        <end position="326"/>
    </location>
</feature>
<dbReference type="Pfam" id="PF00078">
    <property type="entry name" value="RVT_1"/>
    <property type="match status" value="1"/>
</dbReference>
<evidence type="ECO:0000256" key="3">
    <source>
        <dbReference type="ARBA" id="ARBA00022722"/>
    </source>
</evidence>
<feature type="compositionally biased region" description="Polar residues" evidence="5">
    <location>
        <begin position="167"/>
        <end position="182"/>
    </location>
</feature>
<dbReference type="SUPFAM" id="SSF56672">
    <property type="entry name" value="DNA/RNA polymerases"/>
    <property type="match status" value="1"/>
</dbReference>
<proteinExistence type="predicted"/>
<dbReference type="InterPro" id="IPR043128">
    <property type="entry name" value="Rev_trsase/Diguanyl_cyclase"/>
</dbReference>
<dbReference type="InterPro" id="IPR000477">
    <property type="entry name" value="RT_dom"/>
</dbReference>
<dbReference type="PANTHER" id="PTHR37984">
    <property type="entry name" value="PROTEIN CBG26694"/>
    <property type="match status" value="1"/>
</dbReference>
<dbReference type="InterPro" id="IPR001969">
    <property type="entry name" value="Aspartic_peptidase_AS"/>
</dbReference>
<evidence type="ECO:0000256" key="2">
    <source>
        <dbReference type="ARBA" id="ARBA00022695"/>
    </source>
</evidence>
<dbReference type="Gene3D" id="3.30.70.270">
    <property type="match status" value="2"/>
</dbReference>
<keyword evidence="1" id="KW-0808">Transferase</keyword>
<evidence type="ECO:0000256" key="4">
    <source>
        <dbReference type="ARBA" id="ARBA00022759"/>
    </source>
</evidence>
<dbReference type="InterPro" id="IPR021109">
    <property type="entry name" value="Peptidase_aspartic_dom_sf"/>
</dbReference>
<evidence type="ECO:0000259" key="7">
    <source>
        <dbReference type="Pfam" id="PF00078"/>
    </source>
</evidence>
<comment type="caution">
    <text evidence="8">The sequence shown here is derived from an EMBL/GenBank/DDBJ whole genome shotgun (WGS) entry which is preliminary data.</text>
</comment>
<keyword evidence="4" id="KW-0378">Hydrolase</keyword>
<protein>
    <recommendedName>
        <fullName evidence="7">Reverse transcriptase domain-containing protein</fullName>
    </recommendedName>
</protein>
<evidence type="ECO:0000313" key="8">
    <source>
        <dbReference type="EMBL" id="KAH0750729.1"/>
    </source>
</evidence>
<evidence type="ECO:0000256" key="1">
    <source>
        <dbReference type="ARBA" id="ARBA00022679"/>
    </source>
</evidence>
<feature type="transmembrane region" description="Helical" evidence="6">
    <location>
        <begin position="1200"/>
        <end position="1220"/>
    </location>
</feature>
<dbReference type="InterPro" id="IPR043502">
    <property type="entry name" value="DNA/RNA_pol_sf"/>
</dbReference>
<keyword evidence="6" id="KW-0812">Transmembrane</keyword>
<keyword evidence="6" id="KW-1133">Transmembrane helix</keyword>
<gene>
    <name evidence="8" type="ORF">KY290_029961</name>
</gene>
<feature type="region of interest" description="Disordered" evidence="5">
    <location>
        <begin position="167"/>
        <end position="191"/>
    </location>
</feature>
<evidence type="ECO:0000256" key="6">
    <source>
        <dbReference type="SAM" id="Phobius"/>
    </source>
</evidence>
<sequence length="1421" mass="161550">MKKLSLFPGKLNSKWTGPFRVTQVFPHGAVELENKEGMRFKVNRQRINVYLGKSESVQEVIEAESVQEVRRAAMLNQALLGRQPKMYILANYRMLARYKIGSMSKKCPENWSTGPIDGPLVDPRIVDGIRRSKEQSLEGPIIELRGRGHHPQFEEVASTARKSQFGSESHFESYSNGSSVSSLEDDSTGCTQDPLEFSRVLTGSLHTVPFIEELFQRDKYEGMAWGPGNYSEEMTREFYASYATTVRNAIPKRAKPLAQPPLQSTLREPHVEVPTLGADLAADVEHIQADDTTIPSPTVEAQTSPSTATSQSPSSSRATLSSRPWMQHSIMDSEVRMEQMMDQKIQAVHKRLDAFELRILERPALIIDVTTAQMELVILRADVDCFLSPSNIAPEVAPAAEEDELVMTDLFGDDMPPPDSSCATCKCHLSNHTSDADKAQRLKNKEHKQFEGATDGIPSVDPVGFRKSDTHQLLDGFFMHLRHSYVNLCPGPTSDIVHLTSCKIHKLRVAMKKETERKKDGPYDGKHRWKIREVCPSAEPPRHRRNVDRPMVHPAHPSLEIRKLKVPVPDYFSKCWLTEVDLRTVVREDTDEEIEQDEFLPRLVALNKKNPVTETVIKESLFGKMRKKKLIVHLEKYFCYYQTQEEHKVDIAAMYLEGDALDLFSWINQFQNPDEHLCNIQKIGSVQEYRQELAKSSSRVTNWPDHCLLGVFLNGLKEELKSYVRIHKPRTVYRAMSLALEFENKLGTTRSNRVPNWTPNYRPTVDEVNAVIGDNPQENDLAEISFHAILGQLVGATMKLQGEINGKKFLILVDSGSTHNFMADSIVEEHNIPVEMVPTFGVQIGNGDIIRYNKDMFMIFNWQGKRYKLQGVRLTDSATTSLQSFNMVSKVPGAMNDFFRPYLQKNFLVFFDDILIYSPDHQTHQQHLQTVLHLLSVNSVFANPKKCLFGRHQVGFLGHVISQDGVAVDSKKISAVLEWPVPKNVKELRGFLGLTGYYRRFVKNYGIISCPLTKLTKKDAFTWHGKFTVECDASSDGVGAFLLQHCHPVAYFRNFSDLAEAIEADPYIKQIRDQLSSDSSIHPDFSLSANHLYYKSRLVSPDYPELKVKILAESHDSPTGGHGGYLKTLKRQHKYETLAPAGLLQPLPIPNRVWEDISLDFIVGLPPPNGFDTSGGCMVYRAPFFQIVMLFSQVLFGRNFFALVALVSIWVFLIIPNLTVKWRWSIAALKITYIVYGIEPPLLHPFVHGETKIAEHEQQLVERDQMLEVLRSNLMKAQSRMKSQVDSKFLKHLRYIIFHFWLLRPARGCSDIASPPPLPLSGELEFIVEPENFLSNRWVKESGVPTLELLIEWCHHLVKEASWEDYDFLGVQFPLFFLENKASFQGGCTDTNPPLKTYFRTKYRQKNKELNSGQTTATTVV</sequence>
<keyword evidence="3" id="KW-0540">Nuclease</keyword>
<dbReference type="PANTHER" id="PTHR37984:SF5">
    <property type="entry name" value="PROTEIN NYNRIN-LIKE"/>
    <property type="match status" value="1"/>
</dbReference>